<feature type="region of interest" description="Disordered" evidence="10">
    <location>
        <begin position="314"/>
        <end position="340"/>
    </location>
</feature>
<evidence type="ECO:0000256" key="7">
    <source>
        <dbReference type="ARBA" id="ARBA00022840"/>
    </source>
</evidence>
<reference evidence="13" key="1">
    <citation type="submission" date="2020-02" db="EMBL/GenBank/DDBJ databases">
        <authorList>
            <person name="Meier V. D."/>
        </authorList>
    </citation>
    <scope>NUCLEOTIDE SEQUENCE</scope>
    <source>
        <strain evidence="13">AVDCRST_MAG37</strain>
    </source>
</reference>
<evidence type="ECO:0000256" key="4">
    <source>
        <dbReference type="ARBA" id="ARBA00022737"/>
    </source>
</evidence>
<evidence type="ECO:0000256" key="9">
    <source>
        <dbReference type="ARBA" id="ARBA00048679"/>
    </source>
</evidence>
<dbReference type="PROSITE" id="PS00108">
    <property type="entry name" value="PROTEIN_KINASE_ST"/>
    <property type="match status" value="1"/>
</dbReference>
<evidence type="ECO:0000256" key="5">
    <source>
        <dbReference type="ARBA" id="ARBA00022741"/>
    </source>
</evidence>
<feature type="domain" description="Protein kinase" evidence="12">
    <location>
        <begin position="1"/>
        <end position="249"/>
    </location>
</feature>
<keyword evidence="7" id="KW-0067">ATP-binding</keyword>
<evidence type="ECO:0000256" key="1">
    <source>
        <dbReference type="ARBA" id="ARBA00012513"/>
    </source>
</evidence>
<evidence type="ECO:0000256" key="10">
    <source>
        <dbReference type="SAM" id="MobiDB-lite"/>
    </source>
</evidence>
<dbReference type="Gene3D" id="3.30.200.20">
    <property type="entry name" value="Phosphorylase Kinase, domain 1"/>
    <property type="match status" value="1"/>
</dbReference>
<keyword evidence="2 13" id="KW-0723">Serine/threonine-protein kinase</keyword>
<dbReference type="SUPFAM" id="SSF56112">
    <property type="entry name" value="Protein kinase-like (PK-like)"/>
    <property type="match status" value="1"/>
</dbReference>
<name>A0A6J4Q5G3_9ACTN</name>
<dbReference type="PANTHER" id="PTHR43289:SF6">
    <property type="entry name" value="SERINE_THREONINE-PROTEIN KINASE NEKL-3"/>
    <property type="match status" value="1"/>
</dbReference>
<evidence type="ECO:0000256" key="2">
    <source>
        <dbReference type="ARBA" id="ARBA00022527"/>
    </source>
</evidence>
<gene>
    <name evidence="13" type="ORF">AVDCRST_MAG37-420</name>
</gene>
<dbReference type="InterPro" id="IPR008271">
    <property type="entry name" value="Ser/Thr_kinase_AS"/>
</dbReference>
<dbReference type="SMART" id="SM00220">
    <property type="entry name" value="S_TKc"/>
    <property type="match status" value="1"/>
</dbReference>
<dbReference type="CDD" id="cd06577">
    <property type="entry name" value="PASTA_pknB"/>
    <property type="match status" value="1"/>
</dbReference>
<evidence type="ECO:0000256" key="6">
    <source>
        <dbReference type="ARBA" id="ARBA00022777"/>
    </source>
</evidence>
<evidence type="ECO:0000256" key="8">
    <source>
        <dbReference type="ARBA" id="ARBA00047899"/>
    </source>
</evidence>
<evidence type="ECO:0000259" key="12">
    <source>
        <dbReference type="PROSITE" id="PS50011"/>
    </source>
</evidence>
<comment type="catalytic activity">
    <reaction evidence="9">
        <text>L-seryl-[protein] + ATP = O-phospho-L-seryl-[protein] + ADP + H(+)</text>
        <dbReference type="Rhea" id="RHEA:17989"/>
        <dbReference type="Rhea" id="RHEA-COMP:9863"/>
        <dbReference type="Rhea" id="RHEA-COMP:11604"/>
        <dbReference type="ChEBI" id="CHEBI:15378"/>
        <dbReference type="ChEBI" id="CHEBI:29999"/>
        <dbReference type="ChEBI" id="CHEBI:30616"/>
        <dbReference type="ChEBI" id="CHEBI:83421"/>
        <dbReference type="ChEBI" id="CHEBI:456216"/>
        <dbReference type="EC" id="2.7.11.1"/>
    </reaction>
</comment>
<keyword evidence="4" id="KW-0677">Repeat</keyword>
<keyword evidence="6 13" id="KW-0418">Kinase</keyword>
<dbReference type="PROSITE" id="PS50011">
    <property type="entry name" value="PROTEIN_KINASE_DOM"/>
    <property type="match status" value="1"/>
</dbReference>
<keyword evidence="5" id="KW-0547">Nucleotide-binding</keyword>
<evidence type="ECO:0000313" key="13">
    <source>
        <dbReference type="EMBL" id="CAA9428468.1"/>
    </source>
</evidence>
<dbReference type="Pfam" id="PF00069">
    <property type="entry name" value="Pkinase"/>
    <property type="match status" value="1"/>
</dbReference>
<keyword evidence="11" id="KW-1133">Transmembrane helix</keyword>
<keyword evidence="3" id="KW-0808">Transferase</keyword>
<dbReference type="InterPro" id="IPR011009">
    <property type="entry name" value="Kinase-like_dom_sf"/>
</dbReference>
<dbReference type="Gene3D" id="3.30.10.20">
    <property type="match status" value="1"/>
</dbReference>
<dbReference type="EC" id="2.7.11.1" evidence="1"/>
<dbReference type="InterPro" id="IPR000719">
    <property type="entry name" value="Prot_kinase_dom"/>
</dbReference>
<comment type="catalytic activity">
    <reaction evidence="8">
        <text>L-threonyl-[protein] + ATP = O-phospho-L-threonyl-[protein] + ADP + H(+)</text>
        <dbReference type="Rhea" id="RHEA:46608"/>
        <dbReference type="Rhea" id="RHEA-COMP:11060"/>
        <dbReference type="Rhea" id="RHEA-COMP:11605"/>
        <dbReference type="ChEBI" id="CHEBI:15378"/>
        <dbReference type="ChEBI" id="CHEBI:30013"/>
        <dbReference type="ChEBI" id="CHEBI:30616"/>
        <dbReference type="ChEBI" id="CHEBI:61977"/>
        <dbReference type="ChEBI" id="CHEBI:456216"/>
        <dbReference type="EC" id="2.7.11.1"/>
    </reaction>
</comment>
<dbReference type="AlphaFoldDB" id="A0A6J4Q5G3"/>
<feature type="compositionally biased region" description="Low complexity" evidence="10">
    <location>
        <begin position="325"/>
        <end position="340"/>
    </location>
</feature>
<keyword evidence="11" id="KW-0812">Transmembrane</keyword>
<dbReference type="CDD" id="cd14014">
    <property type="entry name" value="STKc_PknB_like"/>
    <property type="match status" value="1"/>
</dbReference>
<sequence>MAIVYKAEDATLGRVVALKTLHGQFARETTFRSRFKQEARVTASLDHENIVKVYDISQDGDVPFIVAEYVGGGDVGGLLRDAPGGRLGERYTKKLAGQLLQALAYAHRRGVVHRDIKPSNILMTKEGTAKVADFGIARLVEKEESAGEPGEIIGSARYMSPEQLKGEETTPRSDLYSVGILLYHCLTGALPFSGDARSVARQQIHEEPTPPRELNKEISARMEAVILKALAKKAEDRYPSAEAMLEDLRNDSVKGRSAPRRKRSRKSLLKGRKVLVASTVAVLLLLGGGTAMAGLGYVNVGNLPLPWLTEPEASNTAQSAASDSPEAPKAEAALQEARAPAAAMQTAAQETATANDRQTLAYVPNVDSYFDYYAEALLQSLGFKTQVVYEYREGYAAKGVAWGTDPAGGTYAPVDSTVTVYATPVDEPQTPQVVLPPIQ</sequence>
<accession>A0A6J4Q5G3</accession>
<dbReference type="GO" id="GO:0004674">
    <property type="term" value="F:protein serine/threonine kinase activity"/>
    <property type="evidence" value="ECO:0007669"/>
    <property type="project" value="UniProtKB-KW"/>
</dbReference>
<dbReference type="FunFam" id="1.10.510.10:FF:000021">
    <property type="entry name" value="Serine/threonine protein kinase"/>
    <property type="match status" value="1"/>
</dbReference>
<dbReference type="GO" id="GO:0005524">
    <property type="term" value="F:ATP binding"/>
    <property type="evidence" value="ECO:0007669"/>
    <property type="project" value="UniProtKB-KW"/>
</dbReference>
<feature type="transmembrane region" description="Helical" evidence="11">
    <location>
        <begin position="274"/>
        <end position="298"/>
    </location>
</feature>
<dbReference type="PANTHER" id="PTHR43289">
    <property type="entry name" value="MITOGEN-ACTIVATED PROTEIN KINASE KINASE KINASE 20-RELATED"/>
    <property type="match status" value="1"/>
</dbReference>
<dbReference type="Gene3D" id="1.10.510.10">
    <property type="entry name" value="Transferase(Phosphotransferase) domain 1"/>
    <property type="match status" value="1"/>
</dbReference>
<dbReference type="InterPro" id="IPR005543">
    <property type="entry name" value="PASTA_dom"/>
</dbReference>
<organism evidence="13">
    <name type="scientific">uncultured Rubrobacteraceae bacterium</name>
    <dbReference type="NCBI Taxonomy" id="349277"/>
    <lineage>
        <taxon>Bacteria</taxon>
        <taxon>Bacillati</taxon>
        <taxon>Actinomycetota</taxon>
        <taxon>Rubrobacteria</taxon>
        <taxon>Rubrobacterales</taxon>
        <taxon>Rubrobacteraceae</taxon>
        <taxon>environmental samples</taxon>
    </lineage>
</organism>
<dbReference type="EMBL" id="CADCVD010000019">
    <property type="protein sequence ID" value="CAA9428468.1"/>
    <property type="molecule type" value="Genomic_DNA"/>
</dbReference>
<evidence type="ECO:0000256" key="11">
    <source>
        <dbReference type="SAM" id="Phobius"/>
    </source>
</evidence>
<evidence type="ECO:0000256" key="3">
    <source>
        <dbReference type="ARBA" id="ARBA00022679"/>
    </source>
</evidence>
<keyword evidence="11" id="KW-0472">Membrane</keyword>
<protein>
    <recommendedName>
        <fullName evidence="1">non-specific serine/threonine protein kinase</fullName>
        <ecNumber evidence="1">2.7.11.1</ecNumber>
    </recommendedName>
</protein>
<proteinExistence type="predicted"/>